<comment type="caution">
    <text evidence="1">The sequence shown here is derived from an EMBL/GenBank/DDBJ whole genome shotgun (WGS) entry which is preliminary data.</text>
</comment>
<protein>
    <recommendedName>
        <fullName evidence="2">ATP-dependent DNA ligase family profile domain-containing protein</fullName>
    </recommendedName>
</protein>
<dbReference type="Gene3D" id="3.30.470.30">
    <property type="entry name" value="DNA ligase/mRNA capping enzyme"/>
    <property type="match status" value="1"/>
</dbReference>
<proteinExistence type="predicted"/>
<reference evidence="1" key="1">
    <citation type="journal article" date="2014" name="Front. Microbiol.">
        <title>High frequency of phylogenetically diverse reductive dehalogenase-homologous genes in deep subseafloor sedimentary metagenomes.</title>
        <authorList>
            <person name="Kawai M."/>
            <person name="Futagami T."/>
            <person name="Toyoda A."/>
            <person name="Takaki Y."/>
            <person name="Nishi S."/>
            <person name="Hori S."/>
            <person name="Arai W."/>
            <person name="Tsubouchi T."/>
            <person name="Morono Y."/>
            <person name="Uchiyama I."/>
            <person name="Ito T."/>
            <person name="Fujiyama A."/>
            <person name="Inagaki F."/>
            <person name="Takami H."/>
        </authorList>
    </citation>
    <scope>NUCLEOTIDE SEQUENCE</scope>
    <source>
        <strain evidence="1">Expedition CK06-06</strain>
    </source>
</reference>
<gene>
    <name evidence="1" type="ORF">S06H3_57555</name>
</gene>
<organism evidence="1">
    <name type="scientific">marine sediment metagenome</name>
    <dbReference type="NCBI Taxonomy" id="412755"/>
    <lineage>
        <taxon>unclassified sequences</taxon>
        <taxon>metagenomes</taxon>
        <taxon>ecological metagenomes</taxon>
    </lineage>
</organism>
<evidence type="ECO:0008006" key="2">
    <source>
        <dbReference type="Google" id="ProtNLM"/>
    </source>
</evidence>
<evidence type="ECO:0000313" key="1">
    <source>
        <dbReference type="EMBL" id="GAI48163.1"/>
    </source>
</evidence>
<accession>X1NX44</accession>
<dbReference type="SUPFAM" id="SSF56091">
    <property type="entry name" value="DNA ligase/mRNA capping enzyme, catalytic domain"/>
    <property type="match status" value="1"/>
</dbReference>
<sequence length="183" mass="21038">MEEEVTTEDAIKTAKEAISKNKITPLEFFYAMKPTKPDYGEKRSAIERFVDFFDEEDFPILASKKMDGMNSIIQKQKDKVKVWTEQGQDITGKVPHLVEAIKKLPVETFAVLAELEMWEGNRHYSRESTAGQINRKVPDDSNIIANIYTTVYMDGPNIKDIKGDIYPIHYGNYHLDNILLNSF</sequence>
<dbReference type="EMBL" id="BARV01037161">
    <property type="protein sequence ID" value="GAI48163.1"/>
    <property type="molecule type" value="Genomic_DNA"/>
</dbReference>
<dbReference type="AlphaFoldDB" id="X1NX44"/>
<name>X1NX44_9ZZZZ</name>